<name>A0ABX7BLZ1_9CAUL</name>
<feature type="domain" description="Tyr recombinase" evidence="2">
    <location>
        <begin position="346"/>
        <end position="551"/>
    </location>
</feature>
<dbReference type="Pfam" id="PF00589">
    <property type="entry name" value="Phage_integrase"/>
    <property type="match status" value="1"/>
</dbReference>
<dbReference type="RefSeq" id="WP_201102963.1">
    <property type="nucleotide sequence ID" value="NZ_CP067977.1"/>
</dbReference>
<organism evidence="3 4">
    <name type="scientific">Brevundimonas vitisensis</name>
    <dbReference type="NCBI Taxonomy" id="2800818"/>
    <lineage>
        <taxon>Bacteria</taxon>
        <taxon>Pseudomonadati</taxon>
        <taxon>Pseudomonadota</taxon>
        <taxon>Alphaproteobacteria</taxon>
        <taxon>Caulobacterales</taxon>
        <taxon>Caulobacteraceae</taxon>
        <taxon>Brevundimonas</taxon>
    </lineage>
</organism>
<dbReference type="CDD" id="cd00397">
    <property type="entry name" value="DNA_BRE_C"/>
    <property type="match status" value="1"/>
</dbReference>
<accession>A0ABX7BLZ1</accession>
<gene>
    <name evidence="3" type="ORF">JIP62_00060</name>
</gene>
<keyword evidence="4" id="KW-1185">Reference proteome</keyword>
<evidence type="ECO:0000259" key="2">
    <source>
        <dbReference type="PROSITE" id="PS51898"/>
    </source>
</evidence>
<dbReference type="PROSITE" id="PS51898">
    <property type="entry name" value="TYR_RECOMBINASE"/>
    <property type="match status" value="1"/>
</dbReference>
<dbReference type="Gene3D" id="1.10.443.10">
    <property type="entry name" value="Intergrase catalytic core"/>
    <property type="match status" value="1"/>
</dbReference>
<dbReference type="Proteomes" id="UP000595448">
    <property type="component" value="Chromosome"/>
</dbReference>
<dbReference type="InterPro" id="IPR013762">
    <property type="entry name" value="Integrase-like_cat_sf"/>
</dbReference>
<dbReference type="InterPro" id="IPR011010">
    <property type="entry name" value="DNA_brk_join_enz"/>
</dbReference>
<dbReference type="EMBL" id="CP067977">
    <property type="protein sequence ID" value="QQQ18593.1"/>
    <property type="molecule type" value="Genomic_DNA"/>
</dbReference>
<keyword evidence="1" id="KW-0233">DNA recombination</keyword>
<protein>
    <submittedName>
        <fullName evidence="3">Site-specific integrase</fullName>
    </submittedName>
</protein>
<reference evidence="3 4" key="1">
    <citation type="submission" date="2021-01" db="EMBL/GenBank/DDBJ databases">
        <title>Brevundimonas vitis sp. nov., an bacterium isolated from grape (Vitis vinifera).</title>
        <authorList>
            <person name="Jiang L."/>
            <person name="Lee J."/>
        </authorList>
    </citation>
    <scope>NUCLEOTIDE SEQUENCE [LARGE SCALE GENOMIC DNA]</scope>
    <source>
        <strain evidence="3 4">GRTSA-9</strain>
    </source>
</reference>
<evidence type="ECO:0000256" key="1">
    <source>
        <dbReference type="ARBA" id="ARBA00023172"/>
    </source>
</evidence>
<sequence>MTQLELPLPEHRVPATLADALAFYDDANSDHPRRSAIRSSFKATGKAIGLPLDQIPADAVRLRSMLAKASAGRAGLKASSWKAMKSLALRSLQDAGVELAPSRDTTEISPAWRALLDQADQRVGIGLGRFAKFLTRTGIEPETVSADTFAAWRGELLDTSLRASPDTSYRQMVRLWKACEHRVPGWPRVEIVLPEDPRRFSLSWEEFPESLRLEVDAFLESRLHPDPLSADPAPKVRPDTNKSREKNLRAFASALVLSGELETNKVTCLSVMTEPINVRMALGYLRKERFDGEVRPHMLGHAELMKTIARHWEKDQRKVEQLALLIKSLKGVMGPSSGMTPKNRERLAPFNDPKNVKRLLELPQWTLKRAADAPRTHLTAVRVMYALQVALLLAVPLRAKNLTGLKLGENVIVSGKGKTKQVRLFLSREETKTYTDFMAVLPTRVVTLLDAWQEVWRPLVCNRPSPYLFPNASGILRSRGSLSAKISRFVQRETGLTMHLHLFRHLAAKLYLRFDPAGLETVRQLLGHKTIKTTLKAYADFQTEPAFLRLE</sequence>
<evidence type="ECO:0000313" key="4">
    <source>
        <dbReference type="Proteomes" id="UP000595448"/>
    </source>
</evidence>
<dbReference type="SUPFAM" id="SSF56349">
    <property type="entry name" value="DNA breaking-rejoining enzymes"/>
    <property type="match status" value="1"/>
</dbReference>
<proteinExistence type="predicted"/>
<dbReference type="InterPro" id="IPR002104">
    <property type="entry name" value="Integrase_catalytic"/>
</dbReference>
<evidence type="ECO:0000313" key="3">
    <source>
        <dbReference type="EMBL" id="QQQ18593.1"/>
    </source>
</evidence>